<organism evidence="1 2">
    <name type="scientific">Trema orientale</name>
    <name type="common">Charcoal tree</name>
    <name type="synonym">Celtis orientalis</name>
    <dbReference type="NCBI Taxonomy" id="63057"/>
    <lineage>
        <taxon>Eukaryota</taxon>
        <taxon>Viridiplantae</taxon>
        <taxon>Streptophyta</taxon>
        <taxon>Embryophyta</taxon>
        <taxon>Tracheophyta</taxon>
        <taxon>Spermatophyta</taxon>
        <taxon>Magnoliopsida</taxon>
        <taxon>eudicotyledons</taxon>
        <taxon>Gunneridae</taxon>
        <taxon>Pentapetalae</taxon>
        <taxon>rosids</taxon>
        <taxon>fabids</taxon>
        <taxon>Rosales</taxon>
        <taxon>Cannabaceae</taxon>
        <taxon>Trema</taxon>
    </lineage>
</organism>
<dbReference type="InParanoid" id="A0A2P5EKN8"/>
<evidence type="ECO:0000313" key="1">
    <source>
        <dbReference type="EMBL" id="PON86116.1"/>
    </source>
</evidence>
<dbReference type="EMBL" id="JXTC01000137">
    <property type="protein sequence ID" value="PON86116.1"/>
    <property type="molecule type" value="Genomic_DNA"/>
</dbReference>
<reference evidence="2" key="1">
    <citation type="submission" date="2016-06" db="EMBL/GenBank/DDBJ databases">
        <title>Parallel loss of symbiosis genes in relatives of nitrogen-fixing non-legume Parasponia.</title>
        <authorList>
            <person name="Van Velzen R."/>
            <person name="Holmer R."/>
            <person name="Bu F."/>
            <person name="Rutten L."/>
            <person name="Van Zeijl A."/>
            <person name="Liu W."/>
            <person name="Santuari L."/>
            <person name="Cao Q."/>
            <person name="Sharma T."/>
            <person name="Shen D."/>
            <person name="Roswanjaya Y."/>
            <person name="Wardhani T."/>
            <person name="Kalhor M.S."/>
            <person name="Jansen J."/>
            <person name="Van den Hoogen J."/>
            <person name="Gungor B."/>
            <person name="Hartog M."/>
            <person name="Hontelez J."/>
            <person name="Verver J."/>
            <person name="Yang W.-C."/>
            <person name="Schijlen E."/>
            <person name="Repin R."/>
            <person name="Schilthuizen M."/>
            <person name="Schranz E."/>
            <person name="Heidstra R."/>
            <person name="Miyata K."/>
            <person name="Fedorova E."/>
            <person name="Kohlen W."/>
            <person name="Bisseling T."/>
            <person name="Smit S."/>
            <person name="Geurts R."/>
        </authorList>
    </citation>
    <scope>NUCLEOTIDE SEQUENCE [LARGE SCALE GENOMIC DNA]</scope>
    <source>
        <strain evidence="2">cv. RG33-2</strain>
    </source>
</reference>
<protein>
    <submittedName>
        <fullName evidence="1">Uncharacterized protein</fullName>
    </submittedName>
</protein>
<dbReference type="Proteomes" id="UP000237000">
    <property type="component" value="Unassembled WGS sequence"/>
</dbReference>
<feature type="non-terminal residue" evidence="1">
    <location>
        <position position="1"/>
    </location>
</feature>
<evidence type="ECO:0000313" key="2">
    <source>
        <dbReference type="Proteomes" id="UP000237000"/>
    </source>
</evidence>
<name>A0A2P5EKN8_TREOI</name>
<keyword evidence="2" id="KW-1185">Reference proteome</keyword>
<dbReference type="OrthoDB" id="10280481at2759"/>
<proteinExistence type="predicted"/>
<sequence>QKICNRTIFQKEEISSTSKSSTKLGFYVVDNIISYLEGLSQHLIWNWRCRSKQSWGLQNNPRQVTVEGSEGKGLSYSNIQLEVNQSPGNDKHLPSSQNLGVENIVSCNKPHKELPLYDHAGLGRARMRVGRIQTARGKVDSVHRNPKSVEARK</sequence>
<comment type="caution">
    <text evidence="1">The sequence shown here is derived from an EMBL/GenBank/DDBJ whole genome shotgun (WGS) entry which is preliminary data.</text>
</comment>
<dbReference type="AlphaFoldDB" id="A0A2P5EKN8"/>
<accession>A0A2P5EKN8</accession>
<gene>
    <name evidence="1" type="ORF">TorRG33x02_181660</name>
</gene>